<feature type="compositionally biased region" description="Acidic residues" evidence="1">
    <location>
        <begin position="591"/>
        <end position="626"/>
    </location>
</feature>
<feature type="compositionally biased region" description="Basic and acidic residues" evidence="1">
    <location>
        <begin position="118"/>
        <end position="136"/>
    </location>
</feature>
<feature type="region of interest" description="Disordered" evidence="1">
    <location>
        <begin position="1463"/>
        <end position="1522"/>
    </location>
</feature>
<feature type="compositionally biased region" description="Polar residues" evidence="1">
    <location>
        <begin position="710"/>
        <end position="736"/>
    </location>
</feature>
<feature type="compositionally biased region" description="Polar residues" evidence="1">
    <location>
        <begin position="1254"/>
        <end position="1266"/>
    </location>
</feature>
<sequence length="1537" mass="166576">KMTPAPTISRLPKRNSTSLASSSRFNGSLAIASGHLQQPRNHHPHPHPHPHHGADFDYHDGFDDNGDDPLDADDGDRSALPARRSNPIHHRINDSFNQPAIPFESDMPPILPLGEYATDDHTDYTSDEDGYTHSEYDDLGDEEEEGHPEDEDELDLVRAMDSSSHDHLSSHQLQQQRRPSLDSRHSYSSKDNTASTSSTITNTTATVNSVATKATRAISTPATSLPSAPSSSTSLPALSTATTATTTTGIRTNTATSSSTTTPAAPSGGLFASKLKAPVSRLRPLSSVFSRTTPISSPLSQEIKHEDQDPEVTDQDGQDDRTGGHSGQQPDQDHLQAQESSESGLHARYLETEPDWMQEEQAEDGDDQDDEHLDIVEDDIGGLRYDPASYRGQSTGGQGRYVEEEMHGSHARLATIAEVSELPSMTSITHHLPHPTPSQLEPIRYHQSSAGRPGGGARGGVALGNRDLHLEDLMDEQDIAKEQRRQELLANLKPTDILGPIYETEDFKISSLTRPGPSWENNEDHIVPDYNRDHGYEDDHEQPEGSYGDYSVDEETDLDEEAAALKREYEELFGKGEAPPLAEIANSDIFLSEEEELEEEEEDEEEEEEDLEDDGDFGDEFTDSEEERYLEMLHFDNNNNNNRILENNIPRMPKPLEAPRGSMLPVPSSFGNRLKTSPPAPVSTARFPSRPPSTTPPSTLSSAAALNNPMPSSFQPPDTMVTPSTPSQPIGSSTASAIPAPRFSGAQSLLRRNQEIVAARQAAQQQQQQQPQQQQQQHRQLQPMFQNEKPMGNILDGLWDEPSEQDAPDEMSPGAMNVVRIRAELEREEEEQRASTQQDGGDPPRISRLPQASGLRPPMTYAPLRPSPLSSAAPIKAASRSSLATSEANSSPEGSPRMRLQQQQQPVHHQQRAVSHSPPLSSIPTPATPSSRISMATGGTRLARPSSLYDIQSTRPSRLVRPTSMYDTRALTPPSPPQEMQEHHNHERLSPKSRSPKDAGDIRRIGSQGVMATATTVTCSTSTTPPPPLTPLTQTFSRQDSIARKLELQREIQEIEAMEAAADAAEAARARGMAEDGREQRDHVVPSYMWSSQARVPTARTTMQTGSGVYDEEDNGQDPIESREVSPRSSMDYRLAPPQQHQQQYQQYQQQQQQQRPPAFSSSARTTTTTMRSTVSVPVALSSNIKPSRLPSIGSAGSGMHEERKLSPRSMAAGTGGSGFGLGLGSVGSGVQEQRRVLASSASAGTSRPLAQMASLSSAPVLTRTSRIPAGPSREASTSSSSSSSSLGGVGSGGGPLRRTAASATTLVASSSVSSSPTSSPSTSASTSTLTSRGVGVGGGSVGGGSQHSRRERIRLAIPTLAESCKRLASIQDEITKMRQEIHQLAQNQDQAGTTTTTTSTAGHSRRSSHSSNGSHNSAVSRSSGAQSRGSGSAEGRRQYEDGDDEERLPAYEHQAQTLWVREENGRQRQQQQRQQQQRPPTTTTSTALARSRSSRQIATTESTTPISTRAAIPSSSSNAASSWDHYGVVVCFVNPQ</sequence>
<feature type="region of interest" description="Disordered" evidence="1">
    <location>
        <begin position="1"/>
        <end position="200"/>
    </location>
</feature>
<feature type="compositionally biased region" description="Acidic residues" evidence="1">
    <location>
        <begin position="798"/>
        <end position="809"/>
    </location>
</feature>
<organism evidence="2 3">
    <name type="scientific">Actinomortierella ambigua</name>
    <dbReference type="NCBI Taxonomy" id="1343610"/>
    <lineage>
        <taxon>Eukaryota</taxon>
        <taxon>Fungi</taxon>
        <taxon>Fungi incertae sedis</taxon>
        <taxon>Mucoromycota</taxon>
        <taxon>Mortierellomycotina</taxon>
        <taxon>Mortierellomycetes</taxon>
        <taxon>Mortierellales</taxon>
        <taxon>Mortierellaceae</taxon>
        <taxon>Actinomortierella</taxon>
    </lineage>
</organism>
<feature type="compositionally biased region" description="Low complexity" evidence="1">
    <location>
        <begin position="218"/>
        <end position="267"/>
    </location>
</feature>
<feature type="compositionally biased region" description="Basic and acidic residues" evidence="1">
    <location>
        <begin position="980"/>
        <end position="1004"/>
    </location>
</feature>
<feature type="compositionally biased region" description="Polar residues" evidence="1">
    <location>
        <begin position="912"/>
        <end position="934"/>
    </location>
</feature>
<evidence type="ECO:0000313" key="2">
    <source>
        <dbReference type="EMBL" id="KAG0252862.1"/>
    </source>
</evidence>
<feature type="compositionally biased region" description="Low complexity" evidence="1">
    <location>
        <begin position="1511"/>
        <end position="1522"/>
    </location>
</feature>
<feature type="compositionally biased region" description="Basic and acidic residues" evidence="1">
    <location>
        <begin position="821"/>
        <end position="833"/>
    </location>
</feature>
<feature type="region of interest" description="Disordered" evidence="1">
    <location>
        <begin position="1384"/>
        <end position="1449"/>
    </location>
</feature>
<name>A0A9P6PSU7_9FUNG</name>
<dbReference type="OrthoDB" id="2447027at2759"/>
<feature type="compositionally biased region" description="Gly residues" evidence="1">
    <location>
        <begin position="1214"/>
        <end position="1228"/>
    </location>
</feature>
<feature type="compositionally biased region" description="Low complexity" evidence="1">
    <location>
        <begin position="1410"/>
        <end position="1434"/>
    </location>
</feature>
<feature type="compositionally biased region" description="Low complexity" evidence="1">
    <location>
        <begin position="1392"/>
        <end position="1403"/>
    </location>
</feature>
<feature type="compositionally biased region" description="Basic residues" evidence="1">
    <location>
        <begin position="40"/>
        <end position="51"/>
    </location>
</feature>
<feature type="compositionally biased region" description="Polar residues" evidence="1">
    <location>
        <begin position="1498"/>
        <end position="1508"/>
    </location>
</feature>
<reference evidence="2" key="1">
    <citation type="journal article" date="2020" name="Fungal Divers.">
        <title>Resolving the Mortierellaceae phylogeny through synthesis of multi-gene phylogenetics and phylogenomics.</title>
        <authorList>
            <person name="Vandepol N."/>
            <person name="Liber J."/>
            <person name="Desiro A."/>
            <person name="Na H."/>
            <person name="Kennedy M."/>
            <person name="Barry K."/>
            <person name="Grigoriev I.V."/>
            <person name="Miller A.N."/>
            <person name="O'Donnell K."/>
            <person name="Stajich J.E."/>
            <person name="Bonito G."/>
        </authorList>
    </citation>
    <scope>NUCLEOTIDE SEQUENCE</scope>
    <source>
        <strain evidence="2">BC1065</strain>
    </source>
</reference>
<feature type="compositionally biased region" description="Polar residues" evidence="1">
    <location>
        <begin position="1089"/>
        <end position="1107"/>
    </location>
</feature>
<feature type="compositionally biased region" description="Acidic residues" evidence="1">
    <location>
        <begin position="308"/>
        <end position="317"/>
    </location>
</feature>
<feature type="region of interest" description="Disordered" evidence="1">
    <location>
        <begin position="290"/>
        <end position="343"/>
    </location>
</feature>
<feature type="compositionally biased region" description="Basic and acidic residues" evidence="1">
    <location>
        <begin position="52"/>
        <end position="62"/>
    </location>
</feature>
<dbReference type="Proteomes" id="UP000807716">
    <property type="component" value="Unassembled WGS sequence"/>
</dbReference>
<feature type="region of interest" description="Disordered" evidence="1">
    <location>
        <begin position="574"/>
        <end position="1008"/>
    </location>
</feature>
<keyword evidence="3" id="KW-1185">Reference proteome</keyword>
<comment type="caution">
    <text evidence="2">The sequence shown here is derived from an EMBL/GenBank/DDBJ whole genome shotgun (WGS) entry which is preliminary data.</text>
</comment>
<feature type="compositionally biased region" description="Polar residues" evidence="1">
    <location>
        <begin position="14"/>
        <end position="26"/>
    </location>
</feature>
<feature type="compositionally biased region" description="Basic and acidic residues" evidence="1">
    <location>
        <begin position="155"/>
        <end position="169"/>
    </location>
</feature>
<gene>
    <name evidence="2" type="ORF">DFQ27_007804</name>
</gene>
<evidence type="ECO:0000256" key="1">
    <source>
        <dbReference type="SAM" id="MobiDB-lite"/>
    </source>
</evidence>
<feature type="compositionally biased region" description="Low complexity" evidence="1">
    <location>
        <begin position="637"/>
        <end position="648"/>
    </location>
</feature>
<feature type="compositionally biased region" description="Low complexity" evidence="1">
    <location>
        <begin position="1300"/>
        <end position="1334"/>
    </location>
</feature>
<feature type="compositionally biased region" description="Low complexity" evidence="1">
    <location>
        <begin position="862"/>
        <end position="874"/>
    </location>
</feature>
<feature type="compositionally biased region" description="Basic and acidic residues" evidence="1">
    <location>
        <begin position="1067"/>
        <end position="1084"/>
    </location>
</feature>
<evidence type="ECO:0000313" key="3">
    <source>
        <dbReference type="Proteomes" id="UP000807716"/>
    </source>
</evidence>
<feature type="compositionally biased region" description="Low complexity" evidence="1">
    <location>
        <begin position="696"/>
        <end position="709"/>
    </location>
</feature>
<feature type="compositionally biased region" description="Low complexity" evidence="1">
    <location>
        <begin position="1468"/>
        <end position="1497"/>
    </location>
</feature>
<feature type="region of interest" description="Disordered" evidence="1">
    <location>
        <begin position="218"/>
        <end position="270"/>
    </location>
</feature>
<feature type="compositionally biased region" description="Low complexity" evidence="1">
    <location>
        <begin position="758"/>
        <end position="783"/>
    </location>
</feature>
<feature type="compositionally biased region" description="Acidic residues" evidence="1">
    <location>
        <begin position="63"/>
        <end position="74"/>
    </location>
</feature>
<accession>A0A9P6PSU7</accession>
<feature type="compositionally biased region" description="Acidic residues" evidence="1">
    <location>
        <begin position="137"/>
        <end position="154"/>
    </location>
</feature>
<feature type="compositionally biased region" description="Basic and acidic residues" evidence="1">
    <location>
        <begin position="522"/>
        <end position="537"/>
    </location>
</feature>
<feature type="region of interest" description="Disordered" evidence="1">
    <location>
        <begin position="1067"/>
        <end position="1351"/>
    </location>
</feature>
<feature type="compositionally biased region" description="Polar residues" evidence="1">
    <location>
        <begin position="879"/>
        <end position="893"/>
    </location>
</feature>
<feature type="compositionally biased region" description="Polar residues" evidence="1">
    <location>
        <begin position="290"/>
        <end position="300"/>
    </location>
</feature>
<feature type="non-terminal residue" evidence="2">
    <location>
        <position position="1537"/>
    </location>
</feature>
<feature type="compositionally biased region" description="Low complexity" evidence="1">
    <location>
        <begin position="1139"/>
        <end position="1177"/>
    </location>
</feature>
<feature type="region of interest" description="Disordered" evidence="1">
    <location>
        <begin position="512"/>
        <end position="553"/>
    </location>
</feature>
<proteinExistence type="predicted"/>
<feature type="compositionally biased region" description="Gly residues" evidence="1">
    <location>
        <begin position="1335"/>
        <end position="1346"/>
    </location>
</feature>
<feature type="compositionally biased region" description="Low complexity" evidence="1">
    <location>
        <begin position="1277"/>
        <end position="1287"/>
    </location>
</feature>
<dbReference type="EMBL" id="JAAAJB010000626">
    <property type="protein sequence ID" value="KAG0252862.1"/>
    <property type="molecule type" value="Genomic_DNA"/>
</dbReference>
<protein>
    <submittedName>
        <fullName evidence="2">Uncharacterized protein</fullName>
    </submittedName>
</protein>